<feature type="transmembrane region" description="Helical" evidence="6">
    <location>
        <begin position="92"/>
        <end position="109"/>
    </location>
</feature>
<dbReference type="InterPro" id="IPR023171">
    <property type="entry name" value="Na/H_antiporter_dom_sf"/>
</dbReference>
<keyword evidence="8" id="KW-1185">Reference proteome</keyword>
<dbReference type="RefSeq" id="WP_269010716.1">
    <property type="nucleotide sequence ID" value="NZ_JAANOH010000005.1"/>
</dbReference>
<evidence type="ECO:0000313" key="7">
    <source>
        <dbReference type="EMBL" id="MCZ2476251.1"/>
    </source>
</evidence>
<dbReference type="PANTHER" id="PTHR30341">
    <property type="entry name" value="SODIUM ION/PROTON ANTIPORTER NHAA-RELATED"/>
    <property type="match status" value="1"/>
</dbReference>
<evidence type="ECO:0000256" key="4">
    <source>
        <dbReference type="ARBA" id="ARBA00022989"/>
    </source>
</evidence>
<proteinExistence type="inferred from homology"/>
<organism evidence="7 8">
    <name type="scientific">Aquirufa ecclesiirivi</name>
    <dbReference type="NCBI Taxonomy" id="2715124"/>
    <lineage>
        <taxon>Bacteria</taxon>
        <taxon>Pseudomonadati</taxon>
        <taxon>Bacteroidota</taxon>
        <taxon>Cytophagia</taxon>
        <taxon>Cytophagales</taxon>
        <taxon>Flectobacillaceae</taxon>
        <taxon>Aquirufa</taxon>
    </lineage>
</organism>
<keyword evidence="6" id="KW-0406">Ion transport</keyword>
<keyword evidence="2 6" id="KW-1003">Cell membrane</keyword>
<dbReference type="NCBIfam" id="NF007111">
    <property type="entry name" value="PRK09560.1"/>
    <property type="match status" value="1"/>
</dbReference>
<evidence type="ECO:0000256" key="2">
    <source>
        <dbReference type="ARBA" id="ARBA00022475"/>
    </source>
</evidence>
<comment type="caution">
    <text evidence="7">The sequence shown here is derived from an EMBL/GenBank/DDBJ whole genome shotgun (WGS) entry which is preliminary data.</text>
</comment>
<keyword evidence="6" id="KW-0915">Sodium</keyword>
<comment type="caution">
    <text evidence="6">Lacks conserved residue(s) required for the propagation of feature annotation.</text>
</comment>
<keyword evidence="6" id="KW-0739">Sodium transport</keyword>
<keyword evidence="3 6" id="KW-0812">Transmembrane</keyword>
<keyword evidence="6" id="KW-0813">Transport</keyword>
<dbReference type="Proteomes" id="UP001321186">
    <property type="component" value="Unassembled WGS sequence"/>
</dbReference>
<comment type="similarity">
    <text evidence="6">Belongs to the NhaA Na(+)/H(+) (TC 2.A.33) antiporter family.</text>
</comment>
<dbReference type="PANTHER" id="PTHR30341:SF0">
    <property type="entry name" value="NA(+)_H(+) ANTIPORTER NHAA"/>
    <property type="match status" value="1"/>
</dbReference>
<feature type="transmembrane region" description="Helical" evidence="6">
    <location>
        <begin position="281"/>
        <end position="304"/>
    </location>
</feature>
<dbReference type="Gene3D" id="1.20.1530.10">
    <property type="entry name" value="Na+/H+ antiporter like domain"/>
    <property type="match status" value="1"/>
</dbReference>
<comment type="function">
    <text evidence="6">Na(+)/H(+) antiporter that extrudes sodium in exchange for external protons.</text>
</comment>
<sequence length="378" mass="40994">MKVSKLFKEFVESEKSSGIILIFCTLFSLYVTNSEWGNAYHHLWKTDVLGHSLEHWINDGLMTIFFLLVGLELEREIYIGELSKIKEASFPIIGALGGMIVPVIIYTIFNYGTETISGSAIPMSTDIAFALGILSLLGNKVPLSLKIFLTALAVIDDLGAIVIIGTFYSNGLNWTNLLLSLGTFALLGGLNFAKIRSIPLYLLGGIAMWYFMGQSGVHPTITGVLLAFAIPFDKGDHISISTKIQHFLHKPVSFGILPIFALANTAIILNTDTTSKLLETYSLGIFTGLSFGKPIGIFLFCLIASRLGISKLPKDLSWASIVGVGFLGGIGFTMSIFITNLSFNQASIVDVSKFSILLASLVSAIIGFSILSKSLKQK</sequence>
<dbReference type="Pfam" id="PF06965">
    <property type="entry name" value="Na_H_antiport_1"/>
    <property type="match status" value="1"/>
</dbReference>
<dbReference type="EMBL" id="JAANOH010000005">
    <property type="protein sequence ID" value="MCZ2476251.1"/>
    <property type="molecule type" value="Genomic_DNA"/>
</dbReference>
<protein>
    <recommendedName>
        <fullName evidence="6">Na(+)/H(+) antiporter NhaA</fullName>
    </recommendedName>
    <alternativeName>
        <fullName evidence="6">Sodium/proton antiporter NhaA</fullName>
    </alternativeName>
</protein>
<dbReference type="InterPro" id="IPR004670">
    <property type="entry name" value="NhaA"/>
</dbReference>
<reference evidence="7 8" key="1">
    <citation type="submission" date="2020-03" db="EMBL/GenBank/DDBJ databases">
        <authorList>
            <person name="Pitt A."/>
            <person name="Hahn M.W."/>
        </authorList>
    </citation>
    <scope>NUCLEOTIDE SEQUENCE [LARGE SCALE GENOMIC DNA]</scope>
    <source>
        <strain evidence="7 8">5A-MARBSE</strain>
    </source>
</reference>
<feature type="transmembrane region" description="Helical" evidence="6">
    <location>
        <begin position="174"/>
        <end position="193"/>
    </location>
</feature>
<feature type="transmembrane region" description="Helical" evidence="6">
    <location>
        <begin position="115"/>
        <end position="137"/>
    </location>
</feature>
<name>A0ABT4JJ03_9BACT</name>
<comment type="catalytic activity">
    <reaction evidence="6">
        <text>Na(+)(in) + 2 H(+)(out) = Na(+)(out) + 2 H(+)(in)</text>
        <dbReference type="Rhea" id="RHEA:29251"/>
        <dbReference type="ChEBI" id="CHEBI:15378"/>
        <dbReference type="ChEBI" id="CHEBI:29101"/>
    </reaction>
</comment>
<dbReference type="HAMAP" id="MF_01844">
    <property type="entry name" value="NhaA"/>
    <property type="match status" value="1"/>
</dbReference>
<feature type="transmembrane region" description="Helical" evidence="6">
    <location>
        <begin position="316"/>
        <end position="339"/>
    </location>
</feature>
<evidence type="ECO:0000256" key="6">
    <source>
        <dbReference type="HAMAP-Rule" id="MF_01844"/>
    </source>
</evidence>
<gene>
    <name evidence="6 7" type="primary">nhaA</name>
    <name evidence="7" type="ORF">G9H61_12410</name>
</gene>
<evidence type="ECO:0000313" key="8">
    <source>
        <dbReference type="Proteomes" id="UP001321186"/>
    </source>
</evidence>
<feature type="transmembrane region" description="Helical" evidence="6">
    <location>
        <begin position="149"/>
        <end position="168"/>
    </location>
</feature>
<evidence type="ECO:0000256" key="3">
    <source>
        <dbReference type="ARBA" id="ARBA00022692"/>
    </source>
</evidence>
<evidence type="ECO:0000256" key="1">
    <source>
        <dbReference type="ARBA" id="ARBA00004429"/>
    </source>
</evidence>
<keyword evidence="6" id="KW-0050">Antiport</keyword>
<feature type="transmembrane region" description="Helical" evidence="6">
    <location>
        <begin position="252"/>
        <end position="269"/>
    </location>
</feature>
<keyword evidence="5 6" id="KW-0472">Membrane</keyword>
<feature type="transmembrane region" description="Helical" evidence="6">
    <location>
        <begin position="351"/>
        <end position="371"/>
    </location>
</feature>
<evidence type="ECO:0000256" key="5">
    <source>
        <dbReference type="ARBA" id="ARBA00023136"/>
    </source>
</evidence>
<accession>A0ABT4JJ03</accession>
<comment type="subcellular location">
    <subcellularLocation>
        <location evidence="1">Cell inner membrane</location>
        <topology evidence="1">Multi-pass membrane protein</topology>
    </subcellularLocation>
    <subcellularLocation>
        <location evidence="6">Cell membrane</location>
        <topology evidence="6">Multi-pass membrane protein</topology>
    </subcellularLocation>
</comment>
<dbReference type="NCBIfam" id="TIGR00773">
    <property type="entry name" value="NhaA"/>
    <property type="match status" value="1"/>
</dbReference>
<keyword evidence="4 6" id="KW-1133">Transmembrane helix</keyword>